<keyword evidence="2" id="KW-1185">Reference proteome</keyword>
<sequence>MPFKRKSRKYICESKHINKSTSNINIIDKKMDLQLNKLDGINNLDKKIDIMINKLDRNTAEMVALRSEIGSIKAKVCGEIRKPKVVLPCQPLTTIEELDHFEHNLQEESFFKNVIAELMMSGEKAFDKWIRSSWRSIVSDEVARQCSWRGTEEKKCIRGLRITLAIRTGFKERFSLEDADFDRITQKFFQYAQDRVSKEKKQIKFNSLI</sequence>
<reference evidence="3 4" key="1">
    <citation type="submission" date="2025-04" db="UniProtKB">
        <authorList>
            <consortium name="RefSeq"/>
        </authorList>
    </citation>
    <scope>IDENTIFICATION</scope>
    <source>
        <strain evidence="3 4">MV-25-SWS-2005</strain>
        <tissue evidence="3 4">Whole body</tissue>
    </source>
</reference>
<dbReference type="PANTHER" id="PTHR34153:SF2">
    <property type="entry name" value="SI:CH211-262H13.3-RELATED"/>
    <property type="match status" value="1"/>
</dbReference>
<accession>A0A6I8W7A7</accession>
<dbReference type="AlphaFoldDB" id="A0A6I8W7A7"/>
<evidence type="ECO:0000313" key="3">
    <source>
        <dbReference type="RefSeq" id="XP_033239171.1"/>
    </source>
</evidence>
<dbReference type="RefSeq" id="XP_033239171.1">
    <property type="nucleotide sequence ID" value="XM_033383280.1"/>
</dbReference>
<dbReference type="RefSeq" id="XP_033239187.1">
    <property type="nucleotide sequence ID" value="XM_033383296.1"/>
</dbReference>
<dbReference type="InterPro" id="IPR032071">
    <property type="entry name" value="DUF4806"/>
</dbReference>
<evidence type="ECO:0000259" key="1">
    <source>
        <dbReference type="Pfam" id="PF16064"/>
    </source>
</evidence>
<evidence type="ECO:0000313" key="2">
    <source>
        <dbReference type="Proteomes" id="UP000001819"/>
    </source>
</evidence>
<protein>
    <recommendedName>
        <fullName evidence="1">DUF4806 domain-containing protein</fullName>
    </recommendedName>
</protein>
<organism evidence="2 4">
    <name type="scientific">Drosophila pseudoobscura pseudoobscura</name>
    <name type="common">Fruit fly</name>
    <dbReference type="NCBI Taxonomy" id="46245"/>
    <lineage>
        <taxon>Eukaryota</taxon>
        <taxon>Metazoa</taxon>
        <taxon>Ecdysozoa</taxon>
        <taxon>Arthropoda</taxon>
        <taxon>Hexapoda</taxon>
        <taxon>Insecta</taxon>
        <taxon>Pterygota</taxon>
        <taxon>Neoptera</taxon>
        <taxon>Endopterygota</taxon>
        <taxon>Diptera</taxon>
        <taxon>Brachycera</taxon>
        <taxon>Muscomorpha</taxon>
        <taxon>Ephydroidea</taxon>
        <taxon>Drosophilidae</taxon>
        <taxon>Drosophila</taxon>
        <taxon>Sophophora</taxon>
    </lineage>
</organism>
<dbReference type="Proteomes" id="UP000001819">
    <property type="component" value="Chromosome X"/>
</dbReference>
<gene>
    <name evidence="4" type="primary">LOC26533034</name>
    <name evidence="3" type="synonym">LOC117184677</name>
</gene>
<name>A0A6I8W7A7_DROPS</name>
<dbReference type="KEGG" id="dpo:26533034"/>
<dbReference type="PANTHER" id="PTHR34153">
    <property type="entry name" value="SI:CH211-262H13.3-RELATED-RELATED"/>
    <property type="match status" value="1"/>
</dbReference>
<proteinExistence type="predicted"/>
<dbReference type="KEGG" id="dpo:117184677"/>
<dbReference type="Pfam" id="PF16064">
    <property type="entry name" value="DUF4806"/>
    <property type="match status" value="1"/>
</dbReference>
<feature type="domain" description="DUF4806" evidence="1">
    <location>
        <begin position="90"/>
        <end position="155"/>
    </location>
</feature>
<evidence type="ECO:0000313" key="4">
    <source>
        <dbReference type="RefSeq" id="XP_033239187.1"/>
    </source>
</evidence>